<dbReference type="PANTHER" id="PTHR43409">
    <property type="entry name" value="ANAEROBIC MAGNESIUM-PROTOPORPHYRIN IX MONOMETHYL ESTER CYCLASE-RELATED"/>
    <property type="match status" value="1"/>
</dbReference>
<evidence type="ECO:0000256" key="3">
    <source>
        <dbReference type="ARBA" id="ARBA00022723"/>
    </source>
</evidence>
<dbReference type="InterPro" id="IPR007197">
    <property type="entry name" value="rSAM"/>
</dbReference>
<comment type="cofactor">
    <cofactor evidence="1">
        <name>[4Fe-4S] cluster</name>
        <dbReference type="ChEBI" id="CHEBI:49883"/>
    </cofactor>
</comment>
<gene>
    <name evidence="6" type="ORF">S06H3_01533</name>
</gene>
<dbReference type="SFLD" id="SFLDG01082">
    <property type="entry name" value="B12-binding_domain_containing"/>
    <property type="match status" value="1"/>
</dbReference>
<dbReference type="Gene3D" id="3.80.30.20">
    <property type="entry name" value="tm_1862 like domain"/>
    <property type="match status" value="1"/>
</dbReference>
<name>X1JSN3_9ZZZZ</name>
<evidence type="ECO:0000256" key="4">
    <source>
        <dbReference type="ARBA" id="ARBA00023004"/>
    </source>
</evidence>
<dbReference type="GO" id="GO:0005829">
    <property type="term" value="C:cytosol"/>
    <property type="evidence" value="ECO:0007669"/>
    <property type="project" value="TreeGrafter"/>
</dbReference>
<dbReference type="PANTHER" id="PTHR43409:SF3">
    <property type="entry name" value="HYPOTHETICAL METHYLTRANSFERASE"/>
    <property type="match status" value="1"/>
</dbReference>
<dbReference type="SFLD" id="SFLDS00029">
    <property type="entry name" value="Radical_SAM"/>
    <property type="match status" value="1"/>
</dbReference>
<dbReference type="InterPro" id="IPR051198">
    <property type="entry name" value="BchE-like"/>
</dbReference>
<evidence type="ECO:0000313" key="6">
    <source>
        <dbReference type="EMBL" id="GAH97751.1"/>
    </source>
</evidence>
<proteinExistence type="predicted"/>
<accession>X1JSN3</accession>
<comment type="caution">
    <text evidence="6">The sequence shown here is derived from an EMBL/GenBank/DDBJ whole genome shotgun (WGS) entry which is preliminary data.</text>
</comment>
<dbReference type="Gene3D" id="3.40.50.280">
    <property type="entry name" value="Cobalamin-binding domain"/>
    <property type="match status" value="1"/>
</dbReference>
<keyword evidence="2" id="KW-0949">S-adenosyl-L-methionine</keyword>
<dbReference type="EMBL" id="BARV01000389">
    <property type="protein sequence ID" value="GAH97751.1"/>
    <property type="molecule type" value="Genomic_DNA"/>
</dbReference>
<keyword evidence="4" id="KW-0408">Iron</keyword>
<dbReference type="InterPro" id="IPR023404">
    <property type="entry name" value="rSAM_horseshoe"/>
</dbReference>
<sequence>MKSVDNKSKEGLMPDKVKILLVYPEFPETFWSFKYALKFIFKKATNPPLGLLTAASILPKEWKKKLVDMNVMSLKNKDLEWADFVFISAISIQKESVKEIMSRCQKTGVKIVAGGPLFTSNYSAFEQIDHLVLNEAEITLPRFLEDLKNGCAKHIYTSHQWADLKKTPVPQWELVNMKKYASMNIQYSRGCPFNCEFCDIPLFYGHKVRIKDKDQIIAELESLFLKGWRGEVFFVDDNFIGNKKLLKKEILPAVFQ</sequence>
<organism evidence="6">
    <name type="scientific">marine sediment metagenome</name>
    <dbReference type="NCBI Taxonomy" id="412755"/>
    <lineage>
        <taxon>unclassified sequences</taxon>
        <taxon>metagenomes</taxon>
        <taxon>ecological metagenomes</taxon>
    </lineage>
</organism>
<dbReference type="GO" id="GO:0003824">
    <property type="term" value="F:catalytic activity"/>
    <property type="evidence" value="ECO:0007669"/>
    <property type="project" value="InterPro"/>
</dbReference>
<dbReference type="SUPFAM" id="SSF102114">
    <property type="entry name" value="Radical SAM enzymes"/>
    <property type="match status" value="1"/>
</dbReference>
<dbReference type="InterPro" id="IPR058240">
    <property type="entry name" value="rSAM_sf"/>
</dbReference>
<dbReference type="SFLD" id="SFLDG01123">
    <property type="entry name" value="methyltransferase_(Class_B)"/>
    <property type="match status" value="1"/>
</dbReference>
<dbReference type="GO" id="GO:0051539">
    <property type="term" value="F:4 iron, 4 sulfur cluster binding"/>
    <property type="evidence" value="ECO:0007669"/>
    <property type="project" value="UniProtKB-KW"/>
</dbReference>
<keyword evidence="5" id="KW-0411">Iron-sulfur</keyword>
<protein>
    <submittedName>
        <fullName evidence="6">Uncharacterized protein</fullName>
    </submittedName>
</protein>
<dbReference type="InterPro" id="IPR034466">
    <property type="entry name" value="Methyltransferase_Class_B"/>
</dbReference>
<feature type="non-terminal residue" evidence="6">
    <location>
        <position position="256"/>
    </location>
</feature>
<evidence type="ECO:0000256" key="2">
    <source>
        <dbReference type="ARBA" id="ARBA00022691"/>
    </source>
</evidence>
<reference evidence="6" key="1">
    <citation type="journal article" date="2014" name="Front. Microbiol.">
        <title>High frequency of phylogenetically diverse reductive dehalogenase-homologous genes in deep subseafloor sedimentary metagenomes.</title>
        <authorList>
            <person name="Kawai M."/>
            <person name="Futagami T."/>
            <person name="Toyoda A."/>
            <person name="Takaki Y."/>
            <person name="Nishi S."/>
            <person name="Hori S."/>
            <person name="Arai W."/>
            <person name="Tsubouchi T."/>
            <person name="Morono Y."/>
            <person name="Uchiyama I."/>
            <person name="Ito T."/>
            <person name="Fujiyama A."/>
            <person name="Inagaki F."/>
            <person name="Takami H."/>
        </authorList>
    </citation>
    <scope>NUCLEOTIDE SEQUENCE</scope>
    <source>
        <strain evidence="6">Expedition CK06-06</strain>
    </source>
</reference>
<dbReference type="GO" id="GO:0046872">
    <property type="term" value="F:metal ion binding"/>
    <property type="evidence" value="ECO:0007669"/>
    <property type="project" value="UniProtKB-KW"/>
</dbReference>
<keyword evidence="3" id="KW-0479">Metal-binding</keyword>
<evidence type="ECO:0000256" key="1">
    <source>
        <dbReference type="ARBA" id="ARBA00001966"/>
    </source>
</evidence>
<evidence type="ECO:0000256" key="5">
    <source>
        <dbReference type="ARBA" id="ARBA00023014"/>
    </source>
</evidence>
<dbReference type="AlphaFoldDB" id="X1JSN3"/>